<dbReference type="Proteomes" id="UP001454036">
    <property type="component" value="Unassembled WGS sequence"/>
</dbReference>
<comment type="caution">
    <text evidence="3">The sequence shown here is derived from an EMBL/GenBank/DDBJ whole genome shotgun (WGS) entry which is preliminary data.</text>
</comment>
<reference evidence="3 4" key="1">
    <citation type="submission" date="2024-01" db="EMBL/GenBank/DDBJ databases">
        <title>The complete chloroplast genome sequence of Lithospermum erythrorhizon: insights into the phylogenetic relationship among Boraginaceae species and the maternal lineages of purple gromwells.</title>
        <authorList>
            <person name="Okada T."/>
            <person name="Watanabe K."/>
        </authorList>
    </citation>
    <scope>NUCLEOTIDE SEQUENCE [LARGE SCALE GENOMIC DNA]</scope>
</reference>
<dbReference type="EMBL" id="BAABME010004955">
    <property type="protein sequence ID" value="GAA0164110.1"/>
    <property type="molecule type" value="Genomic_DNA"/>
</dbReference>
<feature type="region of interest" description="Disordered" evidence="2">
    <location>
        <begin position="161"/>
        <end position="180"/>
    </location>
</feature>
<name>A0AAV3QJ71_LITER</name>
<organism evidence="3 4">
    <name type="scientific">Lithospermum erythrorhizon</name>
    <name type="common">Purple gromwell</name>
    <name type="synonym">Lithospermum officinale var. erythrorhizon</name>
    <dbReference type="NCBI Taxonomy" id="34254"/>
    <lineage>
        <taxon>Eukaryota</taxon>
        <taxon>Viridiplantae</taxon>
        <taxon>Streptophyta</taxon>
        <taxon>Embryophyta</taxon>
        <taxon>Tracheophyta</taxon>
        <taxon>Spermatophyta</taxon>
        <taxon>Magnoliopsida</taxon>
        <taxon>eudicotyledons</taxon>
        <taxon>Gunneridae</taxon>
        <taxon>Pentapetalae</taxon>
        <taxon>asterids</taxon>
        <taxon>lamiids</taxon>
        <taxon>Boraginales</taxon>
        <taxon>Boraginaceae</taxon>
        <taxon>Boraginoideae</taxon>
        <taxon>Lithospermeae</taxon>
        <taxon>Lithospermum</taxon>
    </lineage>
</organism>
<gene>
    <name evidence="3" type="ORF">LIER_19823</name>
</gene>
<sequence length="180" mass="20075">MNGPRPLKKIIREERDSALAGKDKAVKRSDDLLSYQEKLICDHVASEAKLKSEEERATLDSEKFKAELSEAQSLLEDCLAEKENLTSRLVLAENSAASAVEDFKGSSEYVELLKGDTVTLLRDFCQKVSSDFPGISSHFQEYTSGLAEEYVVDLFDDIPDNEDIRAEEEDSEAFEGGENL</sequence>
<evidence type="ECO:0000313" key="4">
    <source>
        <dbReference type="Proteomes" id="UP001454036"/>
    </source>
</evidence>
<evidence type="ECO:0000313" key="3">
    <source>
        <dbReference type="EMBL" id="GAA0164110.1"/>
    </source>
</evidence>
<protein>
    <submittedName>
        <fullName evidence="3">Uncharacterized protein</fullName>
    </submittedName>
</protein>
<keyword evidence="1" id="KW-0175">Coiled coil</keyword>
<evidence type="ECO:0000256" key="2">
    <source>
        <dbReference type="SAM" id="MobiDB-lite"/>
    </source>
</evidence>
<dbReference type="AlphaFoldDB" id="A0AAV3QJ71"/>
<keyword evidence="4" id="KW-1185">Reference proteome</keyword>
<feature type="coiled-coil region" evidence="1">
    <location>
        <begin position="61"/>
        <end position="95"/>
    </location>
</feature>
<accession>A0AAV3QJ71</accession>
<evidence type="ECO:0000256" key="1">
    <source>
        <dbReference type="SAM" id="Coils"/>
    </source>
</evidence>
<proteinExistence type="predicted"/>